<dbReference type="InterPro" id="IPR025857">
    <property type="entry name" value="MacB_PCD"/>
</dbReference>
<feature type="transmembrane region" description="Helical" evidence="7">
    <location>
        <begin position="358"/>
        <end position="379"/>
    </location>
</feature>
<feature type="transmembrane region" description="Helical" evidence="7">
    <location>
        <begin position="327"/>
        <end position="346"/>
    </location>
</feature>
<sequence length="392" mass="42818">MKTLLRMLLGRLPLGWVQLCFSRPRLIAAVGGVTFANVLILMQLGFMNALFETSVMTHRKLHGDLFLTSADFRTLREASPMPRVRMYEALSVPGVVRAIPIYLGTLLWTDPATGDTTNFRVIGVPTSEPVFTDLSIQKQLAPLSSADTAILDRRMRDFPKRIAAAVSANGVFPLEMQGRRMRVVGLFDQGAAFDVDGNLIVSDQTFLRLFPNRQSGTPSIVALELAAGVDPTTAHAALRERFPESDVRVFVKDEWIAAEQAYQARQTPIGFVFGFGTVMGLVVGLVIVYQVLSTDVQDHLAEYATLKAIGYPPRYFSGIILEEALELSALGFVPGLLISLGLYALAANATALPISMPWTRPLLVFGLTAAMCTVSGWIATRRLQAADPADLF</sequence>
<dbReference type="PANTHER" id="PTHR43738">
    <property type="entry name" value="ABC TRANSPORTER, MEMBRANE PROTEIN"/>
    <property type="match status" value="1"/>
</dbReference>
<dbReference type="PANTHER" id="PTHR43738:SF1">
    <property type="entry name" value="HEMIN TRANSPORT SYSTEM PERMEASE PROTEIN HRTB-RELATED"/>
    <property type="match status" value="1"/>
</dbReference>
<dbReference type="Proteomes" id="UP000464378">
    <property type="component" value="Chromosome"/>
</dbReference>
<protein>
    <submittedName>
        <fullName evidence="10">Uncharacterized protein</fullName>
    </submittedName>
</protein>
<feature type="domain" description="MacB-like periplasmic core" evidence="9">
    <location>
        <begin position="28"/>
        <end position="240"/>
    </location>
</feature>
<accession>A0A6C2YSK8</accession>
<reference evidence="10" key="1">
    <citation type="submission" date="2019-04" db="EMBL/GenBank/DDBJ databases">
        <authorList>
            <consortium name="Science for Life Laboratories"/>
        </authorList>
    </citation>
    <scope>NUCLEOTIDE SEQUENCE</scope>
    <source>
        <strain evidence="10">MBLW1</strain>
    </source>
</reference>
<dbReference type="AlphaFoldDB" id="A0A6C2YSK8"/>
<evidence type="ECO:0000313" key="11">
    <source>
        <dbReference type="Proteomes" id="UP000464378"/>
    </source>
</evidence>
<evidence type="ECO:0000256" key="3">
    <source>
        <dbReference type="ARBA" id="ARBA00022475"/>
    </source>
</evidence>
<dbReference type="NCBIfam" id="TIGR01185">
    <property type="entry name" value="devC"/>
    <property type="match status" value="1"/>
</dbReference>
<keyword evidence="3" id="KW-1003">Cell membrane</keyword>
<proteinExistence type="predicted"/>
<evidence type="ECO:0000259" key="9">
    <source>
        <dbReference type="Pfam" id="PF12704"/>
    </source>
</evidence>
<evidence type="ECO:0000256" key="4">
    <source>
        <dbReference type="ARBA" id="ARBA00022692"/>
    </source>
</evidence>
<keyword evidence="6 7" id="KW-0472">Membrane</keyword>
<dbReference type="PIRSF" id="PIRSF031773">
    <property type="entry name" value="DevC"/>
    <property type="match status" value="1"/>
</dbReference>
<keyword evidence="4 7" id="KW-0812">Transmembrane</keyword>
<keyword evidence="5 7" id="KW-1133">Transmembrane helix</keyword>
<feature type="transmembrane region" description="Helical" evidence="7">
    <location>
        <begin position="269"/>
        <end position="292"/>
    </location>
</feature>
<dbReference type="InParanoid" id="A0A6C2YSK8"/>
<evidence type="ECO:0000256" key="2">
    <source>
        <dbReference type="ARBA" id="ARBA00022448"/>
    </source>
</evidence>
<organism evidence="10">
    <name type="scientific">Tuwongella immobilis</name>
    <dbReference type="NCBI Taxonomy" id="692036"/>
    <lineage>
        <taxon>Bacteria</taxon>
        <taxon>Pseudomonadati</taxon>
        <taxon>Planctomycetota</taxon>
        <taxon>Planctomycetia</taxon>
        <taxon>Gemmatales</taxon>
        <taxon>Gemmataceae</taxon>
        <taxon>Tuwongella</taxon>
    </lineage>
</organism>
<dbReference type="Pfam" id="PF12704">
    <property type="entry name" value="MacB_PCD"/>
    <property type="match status" value="1"/>
</dbReference>
<evidence type="ECO:0000256" key="1">
    <source>
        <dbReference type="ARBA" id="ARBA00004651"/>
    </source>
</evidence>
<dbReference type="EMBL" id="LR593887">
    <property type="protein sequence ID" value="VTS06735.1"/>
    <property type="molecule type" value="Genomic_DNA"/>
</dbReference>
<dbReference type="Pfam" id="PF02687">
    <property type="entry name" value="FtsX"/>
    <property type="match status" value="1"/>
</dbReference>
<dbReference type="RefSeq" id="WP_162659736.1">
    <property type="nucleotide sequence ID" value="NZ_LR593887.1"/>
</dbReference>
<evidence type="ECO:0000256" key="5">
    <source>
        <dbReference type="ARBA" id="ARBA00022989"/>
    </source>
</evidence>
<dbReference type="InterPro" id="IPR005891">
    <property type="entry name" value="DevC"/>
</dbReference>
<dbReference type="EMBL" id="LR586016">
    <property type="protein sequence ID" value="VIP04688.1"/>
    <property type="molecule type" value="Genomic_DNA"/>
</dbReference>
<dbReference type="InterPro" id="IPR003838">
    <property type="entry name" value="ABC3_permease_C"/>
</dbReference>
<comment type="subcellular location">
    <subcellularLocation>
        <location evidence="1">Cell membrane</location>
        <topology evidence="1">Multi-pass membrane protein</topology>
    </subcellularLocation>
</comment>
<name>A0A6C2YSK8_9BACT</name>
<dbReference type="GO" id="GO:0005886">
    <property type="term" value="C:plasma membrane"/>
    <property type="evidence" value="ECO:0007669"/>
    <property type="project" value="UniProtKB-SubCell"/>
</dbReference>
<evidence type="ECO:0000256" key="7">
    <source>
        <dbReference type="SAM" id="Phobius"/>
    </source>
</evidence>
<feature type="domain" description="ABC3 transporter permease C-terminal" evidence="8">
    <location>
        <begin position="277"/>
        <end position="383"/>
    </location>
</feature>
<evidence type="ECO:0000313" key="10">
    <source>
        <dbReference type="EMBL" id="VIP04688.1"/>
    </source>
</evidence>
<feature type="transmembrane region" description="Helical" evidence="7">
    <location>
        <begin position="26"/>
        <end position="51"/>
    </location>
</feature>
<evidence type="ECO:0000256" key="6">
    <source>
        <dbReference type="ARBA" id="ARBA00023136"/>
    </source>
</evidence>
<keyword evidence="11" id="KW-1185">Reference proteome</keyword>
<keyword evidence="2" id="KW-0813">Transport</keyword>
<dbReference type="InterPro" id="IPR051125">
    <property type="entry name" value="ABC-4/HrtB_transporter"/>
</dbReference>
<evidence type="ECO:0000259" key="8">
    <source>
        <dbReference type="Pfam" id="PF02687"/>
    </source>
</evidence>
<dbReference type="KEGG" id="tim:GMBLW1_45050"/>
<gene>
    <name evidence="10" type="ORF">GMBLW1_45050</name>
</gene>